<feature type="compositionally biased region" description="Basic and acidic residues" evidence="1">
    <location>
        <begin position="1"/>
        <end position="10"/>
    </location>
</feature>
<feature type="region of interest" description="Disordered" evidence="1">
    <location>
        <begin position="1"/>
        <end position="28"/>
    </location>
</feature>
<dbReference type="InterPro" id="IPR050365">
    <property type="entry name" value="TIM50"/>
</dbReference>
<feature type="compositionally biased region" description="Polar residues" evidence="1">
    <location>
        <begin position="165"/>
        <end position="197"/>
    </location>
</feature>
<feature type="compositionally biased region" description="Polar residues" evidence="1">
    <location>
        <begin position="324"/>
        <end position="354"/>
    </location>
</feature>
<organism evidence="3 4">
    <name type="scientific">Talaromyces pinophilus</name>
    <name type="common">Penicillium pinophilum</name>
    <dbReference type="NCBI Taxonomy" id="128442"/>
    <lineage>
        <taxon>Eukaryota</taxon>
        <taxon>Fungi</taxon>
        <taxon>Dikarya</taxon>
        <taxon>Ascomycota</taxon>
        <taxon>Pezizomycotina</taxon>
        <taxon>Eurotiomycetes</taxon>
        <taxon>Eurotiomycetidae</taxon>
        <taxon>Eurotiales</taxon>
        <taxon>Trichocomaceae</taxon>
        <taxon>Talaromyces</taxon>
        <taxon>Talaromyces sect. Talaromyces</taxon>
    </lineage>
</organism>
<dbReference type="Pfam" id="PF03031">
    <property type="entry name" value="NIF"/>
    <property type="match status" value="1"/>
</dbReference>
<dbReference type="Proteomes" id="UP000053095">
    <property type="component" value="Unassembled WGS sequence"/>
</dbReference>
<evidence type="ECO:0000259" key="2">
    <source>
        <dbReference type="PROSITE" id="PS50969"/>
    </source>
</evidence>
<feature type="compositionally biased region" description="Polar residues" evidence="1">
    <location>
        <begin position="14"/>
        <end position="28"/>
    </location>
</feature>
<dbReference type="SMART" id="SM00577">
    <property type="entry name" value="CPDc"/>
    <property type="match status" value="1"/>
</dbReference>
<dbReference type="CDD" id="cd07521">
    <property type="entry name" value="HAD_FCP1-like"/>
    <property type="match status" value="1"/>
</dbReference>
<dbReference type="GO" id="GO:1904262">
    <property type="term" value="P:negative regulation of TORC1 signaling"/>
    <property type="evidence" value="ECO:0007669"/>
    <property type="project" value="UniProtKB-ARBA"/>
</dbReference>
<evidence type="ECO:0000313" key="4">
    <source>
        <dbReference type="Proteomes" id="UP000053095"/>
    </source>
</evidence>
<dbReference type="GO" id="GO:0009651">
    <property type="term" value="P:response to salt stress"/>
    <property type="evidence" value="ECO:0007669"/>
    <property type="project" value="UniProtKB-ARBA"/>
</dbReference>
<evidence type="ECO:0000256" key="1">
    <source>
        <dbReference type="SAM" id="MobiDB-lite"/>
    </source>
</evidence>
<gene>
    <name evidence="3" type="ORF">TCE0_033r08599</name>
</gene>
<feature type="region of interest" description="Disordered" evidence="1">
    <location>
        <begin position="257"/>
        <end position="388"/>
    </location>
</feature>
<evidence type="ECO:0000313" key="3">
    <source>
        <dbReference type="EMBL" id="GAM38115.1"/>
    </source>
</evidence>
<dbReference type="Gene3D" id="3.40.50.1000">
    <property type="entry name" value="HAD superfamily/HAD-like"/>
    <property type="match status" value="1"/>
</dbReference>
<accession>A0A6V8HCK4</accession>
<dbReference type="InterPro" id="IPR036412">
    <property type="entry name" value="HAD-like_sf"/>
</dbReference>
<dbReference type="NCBIfam" id="TIGR02251">
    <property type="entry name" value="HIF-SF_euk"/>
    <property type="match status" value="1"/>
</dbReference>
<feature type="compositionally biased region" description="Basic and acidic residues" evidence="1">
    <location>
        <begin position="299"/>
        <end position="311"/>
    </location>
</feature>
<comment type="caution">
    <text evidence="3">The sequence shown here is derived from an EMBL/GenBank/DDBJ whole genome shotgun (WGS) entry which is preliminary data.</text>
</comment>
<feature type="compositionally biased region" description="Basic and acidic residues" evidence="1">
    <location>
        <begin position="204"/>
        <end position="241"/>
    </location>
</feature>
<dbReference type="EMBL" id="DF933829">
    <property type="protein sequence ID" value="GAM38115.1"/>
    <property type="molecule type" value="Genomic_DNA"/>
</dbReference>
<dbReference type="GO" id="GO:0034198">
    <property type="term" value="P:cellular response to amino acid starvation"/>
    <property type="evidence" value="ECO:0007669"/>
    <property type="project" value="UniProtKB-ARBA"/>
</dbReference>
<dbReference type="PROSITE" id="PS50969">
    <property type="entry name" value="FCP1"/>
    <property type="match status" value="1"/>
</dbReference>
<dbReference type="InterPro" id="IPR023214">
    <property type="entry name" value="HAD_sf"/>
</dbReference>
<feature type="compositionally biased region" description="Polar residues" evidence="1">
    <location>
        <begin position="136"/>
        <end position="153"/>
    </location>
</feature>
<feature type="region of interest" description="Disordered" evidence="1">
    <location>
        <begin position="55"/>
        <end position="244"/>
    </location>
</feature>
<name>A0A6V8HCK4_TALPI</name>
<keyword evidence="4" id="KW-1185">Reference proteome</keyword>
<feature type="domain" description="FCP1 homology" evidence="2">
    <location>
        <begin position="448"/>
        <end position="606"/>
    </location>
</feature>
<feature type="compositionally biased region" description="Basic and acidic residues" evidence="1">
    <location>
        <begin position="71"/>
        <end position="84"/>
    </location>
</feature>
<dbReference type="GO" id="GO:0045944">
    <property type="term" value="P:positive regulation of transcription by RNA polymerase II"/>
    <property type="evidence" value="ECO:0007669"/>
    <property type="project" value="UniProtKB-ARBA"/>
</dbReference>
<dbReference type="FunFam" id="3.40.50.1000:FF:000043">
    <property type="entry name" value="General stress response phosphoprotein phosphatase Psr1/2"/>
    <property type="match status" value="1"/>
</dbReference>
<dbReference type="AlphaFoldDB" id="A0A6V8HCK4"/>
<protein>
    <recommendedName>
        <fullName evidence="2">FCP1 homology domain-containing protein</fullName>
    </recommendedName>
</protein>
<sequence length="622" mass="68900">MLRRRAEPRPIRSVSPTNTTASLPASRTKSWQFTARLSTSALGDPSYRLTVAQTKSLSSLDKTIIGPPNRPSKESDNEKERESRLLISSGVDERRRFDVDNRSEHRPDFASSLPSADKLNPAHPPPPSDHEPPAANSSSTSGSQNNLTAPSSQPKKKRSLLLVPSRTSSRGSKNQSSEMTTDTVQDESVTIANSRTNLTKRRRDPSESSSRRSHRNEQDKSQSTRKDQTEESNHARTERKPKSQSRFFSILNCCSSSVSDNENDGPALPAKKAEPRQPLSLRQPVEKPVSTGTESTPTESKEQEPLDEKTGDYAGSQPVEETAAPSTAILTQPATLPSSSEPTQEASASRQEPTYQHGIVPDMVPSSDSKKDENEDVIEEEPEDQAVEELHDLSMPEAPIIAETEEEHKTETHEVVVAQPPAPDVVLPGPPPTPGKQSAWLLPPPLPHLRGRKCLVLDLDETLVHSSFKVLERADFTIPVEIEGQWHNIYVIKRPGVDQFMKRVGELYEVVVFTASVSKYGDPLLDQLDIHNVVHHRLFRDSCYNHQGNYVKDLSQVGRDLRETIIIDNSPTSYIFHPQHAIPISSWFSDAHDNELLDLIPVLEDLAGAQVQDVSLVLDVAL</sequence>
<dbReference type="InterPro" id="IPR011948">
    <property type="entry name" value="Dullard_phosphatase"/>
</dbReference>
<dbReference type="GO" id="GO:0016791">
    <property type="term" value="F:phosphatase activity"/>
    <property type="evidence" value="ECO:0007669"/>
    <property type="project" value="InterPro"/>
</dbReference>
<dbReference type="PANTHER" id="PTHR12210">
    <property type="entry name" value="DULLARD PROTEIN PHOSPHATASE"/>
    <property type="match status" value="1"/>
</dbReference>
<proteinExistence type="predicted"/>
<dbReference type="SUPFAM" id="SSF56784">
    <property type="entry name" value="HAD-like"/>
    <property type="match status" value="1"/>
</dbReference>
<reference evidence="4" key="1">
    <citation type="journal article" date="2015" name="Genome Announc.">
        <title>Draft genome sequence of Talaromyces cellulolyticus strain Y-94, a source of lignocellulosic biomass-degrading enzymes.</title>
        <authorList>
            <person name="Fujii T."/>
            <person name="Koike H."/>
            <person name="Sawayama S."/>
            <person name="Yano S."/>
            <person name="Inoue H."/>
        </authorList>
    </citation>
    <scope>NUCLEOTIDE SEQUENCE [LARGE SCALE GENOMIC DNA]</scope>
    <source>
        <strain evidence="4">Y-94</strain>
    </source>
</reference>
<feature type="compositionally biased region" description="Basic and acidic residues" evidence="1">
    <location>
        <begin position="91"/>
        <end position="108"/>
    </location>
</feature>
<feature type="compositionally biased region" description="Acidic residues" evidence="1">
    <location>
        <begin position="374"/>
        <end position="387"/>
    </location>
</feature>
<dbReference type="InterPro" id="IPR004274">
    <property type="entry name" value="FCP1_dom"/>
</dbReference>